<proteinExistence type="predicted"/>
<accession>A0A9D4TST2</accession>
<dbReference type="Proteomes" id="UP001055712">
    <property type="component" value="Unassembled WGS sequence"/>
</dbReference>
<dbReference type="InterPro" id="IPR011641">
    <property type="entry name" value="Tyr-kin_ephrin_A/B_rcpt-like"/>
</dbReference>
<evidence type="ECO:0000313" key="4">
    <source>
        <dbReference type="Proteomes" id="UP001055712"/>
    </source>
</evidence>
<evidence type="ECO:0000259" key="2">
    <source>
        <dbReference type="Pfam" id="PF07699"/>
    </source>
</evidence>
<dbReference type="Gene3D" id="2.10.50.10">
    <property type="entry name" value="Tumor Necrosis Factor Receptor, subunit A, domain 2"/>
    <property type="match status" value="2"/>
</dbReference>
<dbReference type="AlphaFoldDB" id="A0A9D4TST2"/>
<protein>
    <recommendedName>
        <fullName evidence="2">Tyrosine-protein kinase ephrin type A/B receptor-like domain-containing protein</fullName>
    </recommendedName>
</protein>
<feature type="domain" description="Tyrosine-protein kinase ephrin type A/B receptor-like" evidence="2">
    <location>
        <begin position="146"/>
        <end position="176"/>
    </location>
</feature>
<keyword evidence="1" id="KW-0732">Signal</keyword>
<dbReference type="EMBL" id="SIDB01000004">
    <property type="protein sequence ID" value="KAI3433738.1"/>
    <property type="molecule type" value="Genomic_DNA"/>
</dbReference>
<organism evidence="3 4">
    <name type="scientific">Chlorella vulgaris</name>
    <name type="common">Green alga</name>
    <dbReference type="NCBI Taxonomy" id="3077"/>
    <lineage>
        <taxon>Eukaryota</taxon>
        <taxon>Viridiplantae</taxon>
        <taxon>Chlorophyta</taxon>
        <taxon>core chlorophytes</taxon>
        <taxon>Trebouxiophyceae</taxon>
        <taxon>Chlorellales</taxon>
        <taxon>Chlorellaceae</taxon>
        <taxon>Chlorella clade</taxon>
        <taxon>Chlorella</taxon>
    </lineage>
</organism>
<evidence type="ECO:0000256" key="1">
    <source>
        <dbReference type="SAM" id="SignalP"/>
    </source>
</evidence>
<keyword evidence="4" id="KW-1185">Reference proteome</keyword>
<reference evidence="3" key="1">
    <citation type="journal article" date="2019" name="Plant J.">
        <title>Chlorella vulgaris genome assembly and annotation reveals the molecular basis for metabolic acclimation to high light conditions.</title>
        <authorList>
            <person name="Cecchin M."/>
            <person name="Marcolungo L."/>
            <person name="Rossato M."/>
            <person name="Girolomoni L."/>
            <person name="Cosentino E."/>
            <person name="Cuine S."/>
            <person name="Li-Beisson Y."/>
            <person name="Delledonne M."/>
            <person name="Ballottari M."/>
        </authorList>
    </citation>
    <scope>NUCLEOTIDE SEQUENCE</scope>
    <source>
        <strain evidence="3">211/11P</strain>
    </source>
</reference>
<comment type="caution">
    <text evidence="3">The sequence shown here is derived from an EMBL/GenBank/DDBJ whole genome shotgun (WGS) entry which is preliminary data.</text>
</comment>
<dbReference type="Pfam" id="PF07699">
    <property type="entry name" value="Ephrin_rec_like"/>
    <property type="match status" value="2"/>
</dbReference>
<dbReference type="SUPFAM" id="SSF57184">
    <property type="entry name" value="Growth factor receptor domain"/>
    <property type="match status" value="1"/>
</dbReference>
<feature type="domain" description="Tyrosine-protein kinase ephrin type A/B receptor-like" evidence="2">
    <location>
        <begin position="76"/>
        <end position="111"/>
    </location>
</feature>
<dbReference type="SMART" id="SM01411">
    <property type="entry name" value="Ephrin_rec_like"/>
    <property type="match status" value="3"/>
</dbReference>
<dbReference type="InterPro" id="IPR009030">
    <property type="entry name" value="Growth_fac_rcpt_cys_sf"/>
</dbReference>
<name>A0A9D4TST2_CHLVU</name>
<feature type="chain" id="PRO_5038941893" description="Tyrosine-protein kinase ephrin type A/B receptor-like domain-containing protein" evidence="1">
    <location>
        <begin position="26"/>
        <end position="369"/>
    </location>
</feature>
<dbReference type="OrthoDB" id="439917at2759"/>
<dbReference type="PANTHER" id="PTHR46967:SF1">
    <property type="entry name" value="KERATIN-ASSOCIATED PROTEIN 16-1-LIKE"/>
    <property type="match status" value="1"/>
</dbReference>
<dbReference type="PANTHER" id="PTHR46967">
    <property type="entry name" value="INSULIN-LIKE GROWTH FACTOR BINDING PROTEIN,N-TERMINAL"/>
    <property type="match status" value="1"/>
</dbReference>
<evidence type="ECO:0000313" key="3">
    <source>
        <dbReference type="EMBL" id="KAI3433738.1"/>
    </source>
</evidence>
<gene>
    <name evidence="3" type="ORF">D9Q98_003545</name>
</gene>
<sequence length="369" mass="38532">MVVFNSGWPVLAVVALFLAPQCCTASVCSSGQYLSSGYCKTCPDGQYQEAYEHSSATCKKCPPGSYTTSRYGNYAYVKAQCAACKPGTYQPKSRQTGCLACPGRTYQKSSGQARCLACPAGNALSSDKSACTPCPPGTVLPLSMLSSNDCYYCDNLSYQNLAGQVACRSCPSGTAIMAWGFTAASACKRYRAGTVSFLEALTQSFNFQTYRGAPLRRTVASGKDYSCSRVLTSYGNKEPSTCQSFSAFILSTGDTLIVYTTAAWNPGTQTKCIVRKGQSKLTCRIFNDGGQIGYTSWYATETVQITGLRITVTGSRAARAAAAAVPGGGGKRPGRRARGGIAGLAVGVAGASATPAATSTAVSSTPTHT</sequence>
<reference evidence="3" key="2">
    <citation type="submission" date="2020-11" db="EMBL/GenBank/DDBJ databases">
        <authorList>
            <person name="Cecchin M."/>
            <person name="Marcolungo L."/>
            <person name="Rossato M."/>
            <person name="Girolomoni L."/>
            <person name="Cosentino E."/>
            <person name="Cuine S."/>
            <person name="Li-Beisson Y."/>
            <person name="Delledonne M."/>
            <person name="Ballottari M."/>
        </authorList>
    </citation>
    <scope>NUCLEOTIDE SEQUENCE</scope>
    <source>
        <strain evidence="3">211/11P</strain>
        <tissue evidence="3">Whole cell</tissue>
    </source>
</reference>
<feature type="signal peptide" evidence="1">
    <location>
        <begin position="1"/>
        <end position="25"/>
    </location>
</feature>